<organism evidence="2 3">
    <name type="scientific">Papiliotrema laurentii</name>
    <name type="common">Cryptococcus laurentii</name>
    <dbReference type="NCBI Taxonomy" id="5418"/>
    <lineage>
        <taxon>Eukaryota</taxon>
        <taxon>Fungi</taxon>
        <taxon>Dikarya</taxon>
        <taxon>Basidiomycota</taxon>
        <taxon>Agaricomycotina</taxon>
        <taxon>Tremellomycetes</taxon>
        <taxon>Tremellales</taxon>
        <taxon>Rhynchogastremaceae</taxon>
        <taxon>Papiliotrema</taxon>
    </lineage>
</organism>
<accession>A0AAD9CRP9</accession>
<evidence type="ECO:0000256" key="1">
    <source>
        <dbReference type="SAM" id="Phobius"/>
    </source>
</evidence>
<reference evidence="2" key="1">
    <citation type="submission" date="2023-02" db="EMBL/GenBank/DDBJ databases">
        <title>Identification and recombinant expression of a fungal hydrolase from Papiliotrema laurentii that hydrolyzes apple cutin and clears colloidal polyester polyurethane.</title>
        <authorList>
            <consortium name="DOE Joint Genome Institute"/>
            <person name="Roman V.A."/>
            <person name="Bojanowski C."/>
            <person name="Crable B.R."/>
            <person name="Wagner D.N."/>
            <person name="Hung C.S."/>
            <person name="Nadeau L.J."/>
            <person name="Schratz L."/>
            <person name="Haridas S."/>
            <person name="Pangilinan J."/>
            <person name="Lipzen A."/>
            <person name="Na H."/>
            <person name="Yan M."/>
            <person name="Ng V."/>
            <person name="Grigoriev I.V."/>
            <person name="Spatafora J.W."/>
            <person name="Barlow D."/>
            <person name="Biffinger J."/>
            <person name="Kelley-Loughnane N."/>
            <person name="Varaljay V.A."/>
            <person name="Crookes-Goodson W.J."/>
        </authorList>
    </citation>
    <scope>NUCLEOTIDE SEQUENCE</scope>
    <source>
        <strain evidence="2">5307AH</strain>
    </source>
</reference>
<protein>
    <recommendedName>
        <fullName evidence="4">Major facilitator superfamily (MFS) profile domain-containing protein</fullName>
    </recommendedName>
</protein>
<gene>
    <name evidence="2" type="ORF">DB88DRAFT_132679</name>
</gene>
<evidence type="ECO:0008006" key="4">
    <source>
        <dbReference type="Google" id="ProtNLM"/>
    </source>
</evidence>
<evidence type="ECO:0000313" key="3">
    <source>
        <dbReference type="Proteomes" id="UP001182556"/>
    </source>
</evidence>
<dbReference type="EMBL" id="JAODAN010000015">
    <property type="protein sequence ID" value="KAK1920614.1"/>
    <property type="molecule type" value="Genomic_DNA"/>
</dbReference>
<keyword evidence="1" id="KW-0472">Membrane</keyword>
<keyword evidence="1" id="KW-1133">Transmembrane helix</keyword>
<evidence type="ECO:0000313" key="2">
    <source>
        <dbReference type="EMBL" id="KAK1920614.1"/>
    </source>
</evidence>
<keyword evidence="3" id="KW-1185">Reference proteome</keyword>
<dbReference type="Proteomes" id="UP001182556">
    <property type="component" value="Unassembled WGS sequence"/>
</dbReference>
<sequence length="182" mass="19420">MSGPIVYPKAPTGYAATRRVLEQAQQSDAFDASLTVLRSRQEVHKVGLLCNILSTAVVVDGHDIVMTQFPKRFGDIVAPDGCKDLSYPWQPGLPHSALIGQIAGLIIKSYAQAHFGRRATYIGAISFMAAAIFVPVFAPSLSVPASRVALCGLFMGRLRALRGRPDNSAALGHGPCEYVGNP</sequence>
<feature type="transmembrane region" description="Helical" evidence="1">
    <location>
        <begin position="119"/>
        <end position="138"/>
    </location>
</feature>
<comment type="caution">
    <text evidence="2">The sequence shown here is derived from an EMBL/GenBank/DDBJ whole genome shotgun (WGS) entry which is preliminary data.</text>
</comment>
<proteinExistence type="predicted"/>
<dbReference type="AlphaFoldDB" id="A0AAD9CRP9"/>
<name>A0AAD9CRP9_PAPLA</name>
<keyword evidence="1" id="KW-0812">Transmembrane</keyword>